<comment type="subcellular location">
    <subcellularLocation>
        <location evidence="1">Membrane</location>
        <topology evidence="1">Multi-pass membrane protein</topology>
    </subcellularLocation>
</comment>
<dbReference type="GO" id="GO:0046873">
    <property type="term" value="F:metal ion transmembrane transporter activity"/>
    <property type="evidence" value="ECO:0007669"/>
    <property type="project" value="InterPro"/>
</dbReference>
<accession>A0A0G4H076</accession>
<feature type="region of interest" description="Disordered" evidence="5">
    <location>
        <begin position="41"/>
        <end position="81"/>
    </location>
</feature>
<dbReference type="VEuPathDB" id="CryptoDB:Cvel_5473"/>
<keyword evidence="2 6" id="KW-0812">Transmembrane</keyword>
<feature type="transmembrane region" description="Helical" evidence="6">
    <location>
        <begin position="298"/>
        <end position="322"/>
    </location>
</feature>
<feature type="transmembrane region" description="Helical" evidence="6">
    <location>
        <begin position="328"/>
        <end position="352"/>
    </location>
</feature>
<dbReference type="EMBL" id="CDMZ01001734">
    <property type="protein sequence ID" value="CEM36810.1"/>
    <property type="molecule type" value="Genomic_DNA"/>
</dbReference>
<name>A0A0G4H076_9ALVE</name>
<dbReference type="PANTHER" id="PTHR16950">
    <property type="entry name" value="ZINC TRANSPORTER SLC39A7 HISTIDINE-RICH MEMBRANE PROTEIN KE4"/>
    <property type="match status" value="1"/>
</dbReference>
<evidence type="ECO:0000256" key="4">
    <source>
        <dbReference type="ARBA" id="ARBA00023136"/>
    </source>
</evidence>
<feature type="transmembrane region" description="Helical" evidence="6">
    <location>
        <begin position="92"/>
        <end position="117"/>
    </location>
</feature>
<evidence type="ECO:0000256" key="3">
    <source>
        <dbReference type="ARBA" id="ARBA00022989"/>
    </source>
</evidence>
<keyword evidence="4 6" id="KW-0472">Membrane</keyword>
<dbReference type="AlphaFoldDB" id="A0A0G4H076"/>
<feature type="chain" id="PRO_5005191409" evidence="7">
    <location>
        <begin position="25"/>
        <end position="410"/>
    </location>
</feature>
<evidence type="ECO:0000256" key="7">
    <source>
        <dbReference type="SAM" id="SignalP"/>
    </source>
</evidence>
<gene>
    <name evidence="8" type="ORF">Cvel_5473</name>
</gene>
<evidence type="ECO:0000256" key="6">
    <source>
        <dbReference type="SAM" id="Phobius"/>
    </source>
</evidence>
<dbReference type="GO" id="GO:0016020">
    <property type="term" value="C:membrane"/>
    <property type="evidence" value="ECO:0007669"/>
    <property type="project" value="UniProtKB-SubCell"/>
</dbReference>
<dbReference type="Pfam" id="PF02535">
    <property type="entry name" value="Zip"/>
    <property type="match status" value="1"/>
</dbReference>
<proteinExistence type="predicted"/>
<reference evidence="8" key="1">
    <citation type="submission" date="2014-11" db="EMBL/GenBank/DDBJ databases">
        <authorList>
            <person name="Otto D Thomas"/>
            <person name="Naeem Raeece"/>
        </authorList>
    </citation>
    <scope>NUCLEOTIDE SEQUENCE</scope>
</reference>
<protein>
    <submittedName>
        <fullName evidence="8">Uncharacterized protein</fullName>
    </submittedName>
</protein>
<evidence type="ECO:0000256" key="2">
    <source>
        <dbReference type="ARBA" id="ARBA00022692"/>
    </source>
</evidence>
<dbReference type="PANTHER" id="PTHR16950:SF16">
    <property type="entry name" value="ZINC TRANSPORTER ZIP13"/>
    <property type="match status" value="1"/>
</dbReference>
<feature type="transmembrane region" description="Helical" evidence="6">
    <location>
        <begin position="124"/>
        <end position="147"/>
    </location>
</feature>
<evidence type="ECO:0000313" key="8">
    <source>
        <dbReference type="EMBL" id="CEM36810.1"/>
    </source>
</evidence>
<feature type="transmembrane region" description="Helical" evidence="6">
    <location>
        <begin position="364"/>
        <end position="384"/>
    </location>
</feature>
<sequence length="410" mass="44349">MKGAFTLVGTVLVLLPLLFLYGAAEDPDMALRLRHQDGRRLQQNKPGHEGHEHGHDEHEHGHEEQQGHEGHEHGHEEHEHDHEHNIWTLRDAWVGSMVACAVMLVSTLLGIAVFYPLSKTACAAVYEMSMISLSAGLMLSESLVHLIPHAFERLFFHTKGGNMHTWMVWLGISAVAGALLVVIIEVIVDAVLHRNTDKLAEQESARTSAEDASQAAAEKSAQEQEQTEKQKKKKHVSLAIGNIIGEAMCLFVDGTVIGIAFLNSKVTGILASLAVWIHEAPQELGDFVILRRAGLSMWAAALVNFALGLFVAAGAVTILAAAGDDPNVHPYLMMAAAGVFIALTFFKLLPLVYSELKKAASMALAMRILSVVLFLGAIVGIYFLSDLEAQAHDHGNISGVEGEGTTGRGN</sequence>
<keyword evidence="7" id="KW-0732">Signal</keyword>
<organism evidence="8">
    <name type="scientific">Chromera velia CCMP2878</name>
    <dbReference type="NCBI Taxonomy" id="1169474"/>
    <lineage>
        <taxon>Eukaryota</taxon>
        <taxon>Sar</taxon>
        <taxon>Alveolata</taxon>
        <taxon>Colpodellida</taxon>
        <taxon>Chromeraceae</taxon>
        <taxon>Chromera</taxon>
    </lineage>
</organism>
<evidence type="ECO:0000256" key="1">
    <source>
        <dbReference type="ARBA" id="ARBA00004141"/>
    </source>
</evidence>
<feature type="compositionally biased region" description="Low complexity" evidence="5">
    <location>
        <begin position="210"/>
        <end position="219"/>
    </location>
</feature>
<keyword evidence="3 6" id="KW-1133">Transmembrane helix</keyword>
<dbReference type="PhylomeDB" id="A0A0G4H076"/>
<feature type="compositionally biased region" description="Basic and acidic residues" evidence="5">
    <location>
        <begin position="220"/>
        <end position="229"/>
    </location>
</feature>
<feature type="region of interest" description="Disordered" evidence="5">
    <location>
        <begin position="202"/>
        <end position="231"/>
    </location>
</feature>
<evidence type="ECO:0000256" key="5">
    <source>
        <dbReference type="SAM" id="MobiDB-lite"/>
    </source>
</evidence>
<feature type="signal peptide" evidence="7">
    <location>
        <begin position="1"/>
        <end position="24"/>
    </location>
</feature>
<feature type="transmembrane region" description="Helical" evidence="6">
    <location>
        <begin position="167"/>
        <end position="188"/>
    </location>
</feature>
<dbReference type="InterPro" id="IPR003689">
    <property type="entry name" value="ZIP"/>
</dbReference>